<reference evidence="1" key="1">
    <citation type="submission" date="2023-12" db="EMBL/GenBank/DDBJ databases">
        <title>Genome assembly of Anisodus tanguticus.</title>
        <authorList>
            <person name="Wang Y.-J."/>
        </authorList>
    </citation>
    <scope>NUCLEOTIDE SEQUENCE</scope>
    <source>
        <strain evidence="1">KB-2021</strain>
        <tissue evidence="1">Leaf</tissue>
    </source>
</reference>
<sequence>MPGRPSAYVAARHARTSVGLCRCPPAVPGRPSAYVAARRAYVGRPGTSAYGRPSAYVPRPPCQDVRRPMSLPVRPRQVTMSRLYTRHPVKPLLARLVCKGFYPPLDGNCTSRRSARLFRRDDRANDTCPWGPRPLRGSASGRRAHASLLARIRLRGVRS</sequence>
<comment type="caution">
    <text evidence="1">The sequence shown here is derived from an EMBL/GenBank/DDBJ whole genome shotgun (WGS) entry which is preliminary data.</text>
</comment>
<proteinExistence type="predicted"/>
<dbReference type="Proteomes" id="UP001291623">
    <property type="component" value="Unassembled WGS sequence"/>
</dbReference>
<keyword evidence="2" id="KW-1185">Reference proteome</keyword>
<evidence type="ECO:0000313" key="2">
    <source>
        <dbReference type="Proteomes" id="UP001291623"/>
    </source>
</evidence>
<gene>
    <name evidence="1" type="ORF">RND71_019086</name>
</gene>
<organism evidence="1 2">
    <name type="scientific">Anisodus tanguticus</name>
    <dbReference type="NCBI Taxonomy" id="243964"/>
    <lineage>
        <taxon>Eukaryota</taxon>
        <taxon>Viridiplantae</taxon>
        <taxon>Streptophyta</taxon>
        <taxon>Embryophyta</taxon>
        <taxon>Tracheophyta</taxon>
        <taxon>Spermatophyta</taxon>
        <taxon>Magnoliopsida</taxon>
        <taxon>eudicotyledons</taxon>
        <taxon>Gunneridae</taxon>
        <taxon>Pentapetalae</taxon>
        <taxon>asterids</taxon>
        <taxon>lamiids</taxon>
        <taxon>Solanales</taxon>
        <taxon>Solanaceae</taxon>
        <taxon>Solanoideae</taxon>
        <taxon>Hyoscyameae</taxon>
        <taxon>Anisodus</taxon>
    </lineage>
</organism>
<protein>
    <submittedName>
        <fullName evidence="1">Uncharacterized protein</fullName>
    </submittedName>
</protein>
<evidence type="ECO:0000313" key="1">
    <source>
        <dbReference type="EMBL" id="KAK4360134.1"/>
    </source>
</evidence>
<dbReference type="AlphaFoldDB" id="A0AAE1RWV6"/>
<name>A0AAE1RWV6_9SOLA</name>
<accession>A0AAE1RWV6</accession>
<dbReference type="EMBL" id="JAVYJV010000010">
    <property type="protein sequence ID" value="KAK4360134.1"/>
    <property type="molecule type" value="Genomic_DNA"/>
</dbReference>